<protein>
    <submittedName>
        <fullName evidence="1">Uncharacterized protein</fullName>
    </submittedName>
</protein>
<sequence length="41" mass="4295">MLAKYSGPPAIHVPRTAAVPAMPTAANVFDTAALAMERPMK</sequence>
<reference evidence="1 2" key="1">
    <citation type="submission" date="2024-09" db="EMBL/GenBank/DDBJ databases">
        <authorList>
            <person name="Sun Q."/>
            <person name="Mori K."/>
        </authorList>
    </citation>
    <scope>NUCLEOTIDE SEQUENCE [LARGE SCALE GENOMIC DNA]</scope>
    <source>
        <strain evidence="1 2">CCM 7609</strain>
    </source>
</reference>
<evidence type="ECO:0000313" key="1">
    <source>
        <dbReference type="EMBL" id="MFB9071547.1"/>
    </source>
</evidence>
<accession>A0ABV5FY04</accession>
<gene>
    <name evidence="1" type="ORF">ACFFX0_10155</name>
</gene>
<dbReference type="Proteomes" id="UP001589575">
    <property type="component" value="Unassembled WGS sequence"/>
</dbReference>
<proteinExistence type="predicted"/>
<keyword evidence="2" id="KW-1185">Reference proteome</keyword>
<name>A0ABV5FY04_9MICC</name>
<organism evidence="1 2">
    <name type="scientific">Citricoccus parietis</name>
    <dbReference type="NCBI Taxonomy" id="592307"/>
    <lineage>
        <taxon>Bacteria</taxon>
        <taxon>Bacillati</taxon>
        <taxon>Actinomycetota</taxon>
        <taxon>Actinomycetes</taxon>
        <taxon>Micrococcales</taxon>
        <taxon>Micrococcaceae</taxon>
        <taxon>Citricoccus</taxon>
    </lineage>
</organism>
<evidence type="ECO:0000313" key="2">
    <source>
        <dbReference type="Proteomes" id="UP001589575"/>
    </source>
</evidence>
<dbReference type="EMBL" id="JBHMFI010000001">
    <property type="protein sequence ID" value="MFB9071547.1"/>
    <property type="molecule type" value="Genomic_DNA"/>
</dbReference>
<comment type="caution">
    <text evidence="1">The sequence shown here is derived from an EMBL/GenBank/DDBJ whole genome shotgun (WGS) entry which is preliminary data.</text>
</comment>